<accession>A0A563W3E1</accession>
<evidence type="ECO:0000313" key="8">
    <source>
        <dbReference type="EMBL" id="VEP18160.1"/>
    </source>
</evidence>
<reference evidence="8 9" key="1">
    <citation type="submission" date="2019-01" db="EMBL/GenBank/DDBJ databases">
        <authorList>
            <person name="Brito A."/>
        </authorList>
    </citation>
    <scope>NUCLEOTIDE SEQUENCE [LARGE SCALE GENOMIC DNA]</scope>
    <source>
        <strain evidence="8">1</strain>
    </source>
</reference>
<gene>
    <name evidence="8" type="ORF">H1P_70043</name>
</gene>
<dbReference type="GO" id="GO:0003723">
    <property type="term" value="F:RNA binding"/>
    <property type="evidence" value="ECO:0007669"/>
    <property type="project" value="UniProtKB-KW"/>
</dbReference>
<comment type="similarity">
    <text evidence="2">Belongs to the CRISPR-associated Csm2 family.</text>
</comment>
<evidence type="ECO:0000256" key="5">
    <source>
        <dbReference type="ARBA" id="ARBA00023118"/>
    </source>
</evidence>
<evidence type="ECO:0000256" key="7">
    <source>
        <dbReference type="SAM" id="MobiDB-lite"/>
    </source>
</evidence>
<dbReference type="EMBL" id="CAACVJ010000667">
    <property type="protein sequence ID" value="VEP18160.1"/>
    <property type="molecule type" value="Genomic_DNA"/>
</dbReference>
<keyword evidence="9" id="KW-1185">Reference proteome</keyword>
<protein>
    <recommendedName>
        <fullName evidence="3">CRISPR system Cms protein Csm2</fullName>
    </recommendedName>
    <alternativeName>
        <fullName evidence="6">CRISPR type III A-associated protein Csm2</fullName>
    </alternativeName>
</protein>
<name>A0A563W3E1_9CYAN</name>
<keyword evidence="4" id="KW-0694">RNA-binding</keyword>
<proteinExistence type="inferred from homology"/>
<evidence type="ECO:0000256" key="4">
    <source>
        <dbReference type="ARBA" id="ARBA00022884"/>
    </source>
</evidence>
<evidence type="ECO:0000256" key="2">
    <source>
        <dbReference type="ARBA" id="ARBA00006896"/>
    </source>
</evidence>
<dbReference type="InterPro" id="IPR010149">
    <property type="entry name" value="CRISPR-assoc_prot_Csm2_III-A"/>
</dbReference>
<feature type="compositionally biased region" description="Polar residues" evidence="7">
    <location>
        <begin position="1"/>
        <end position="18"/>
    </location>
</feature>
<evidence type="ECO:0000256" key="3">
    <source>
        <dbReference type="ARBA" id="ARBA00016118"/>
    </source>
</evidence>
<evidence type="ECO:0000313" key="9">
    <source>
        <dbReference type="Proteomes" id="UP000320055"/>
    </source>
</evidence>
<evidence type="ECO:0000256" key="6">
    <source>
        <dbReference type="ARBA" id="ARBA00031723"/>
    </source>
</evidence>
<feature type="compositionally biased region" description="Basic and acidic residues" evidence="7">
    <location>
        <begin position="19"/>
        <end position="36"/>
    </location>
</feature>
<dbReference type="GO" id="GO:0051607">
    <property type="term" value="P:defense response to virus"/>
    <property type="evidence" value="ECO:0007669"/>
    <property type="project" value="UniProtKB-KW"/>
</dbReference>
<evidence type="ECO:0000256" key="1">
    <source>
        <dbReference type="ARBA" id="ARBA00003640"/>
    </source>
</evidence>
<sequence length="180" mass="20953">MNQSLNKPYKKSINTNRNQIKEKKKKIEYSSKKENDNEREMITKEIIKTIEKSKNGLHEYKVRPLVEDTEKFSDHLKKYGLKTNHLRRFLDSLKQLKARLAKTGKIEDIQDDLYFLQPQLAFAAARKKQEMRKGDSLNPAQDFCNVVTAGIKKVHSEKDFYRLVQLVEAIIAYHKAAGGD</sequence>
<dbReference type="AlphaFoldDB" id="A0A563W3E1"/>
<dbReference type="Pfam" id="PF03750">
    <property type="entry name" value="Csm2_III-A"/>
    <property type="match status" value="1"/>
</dbReference>
<keyword evidence="5" id="KW-0051">Antiviral defense</keyword>
<dbReference type="OrthoDB" id="456705at2"/>
<comment type="function">
    <text evidence="1">This subunit may be involved in monitoring complementarity of crRNA and target RNA.</text>
</comment>
<organism evidence="8 9">
    <name type="scientific">Hyella patelloides LEGE 07179</name>
    <dbReference type="NCBI Taxonomy" id="945734"/>
    <lineage>
        <taxon>Bacteria</taxon>
        <taxon>Bacillati</taxon>
        <taxon>Cyanobacteriota</taxon>
        <taxon>Cyanophyceae</taxon>
        <taxon>Pleurocapsales</taxon>
        <taxon>Hyellaceae</taxon>
        <taxon>Hyella</taxon>
    </lineage>
</organism>
<dbReference type="NCBIfam" id="TIGR01870">
    <property type="entry name" value="cas_TM1810_Csm2"/>
    <property type="match status" value="1"/>
</dbReference>
<dbReference type="RefSeq" id="WP_144863510.1">
    <property type="nucleotide sequence ID" value="NZ_LR213771.1"/>
</dbReference>
<feature type="region of interest" description="Disordered" evidence="7">
    <location>
        <begin position="1"/>
        <end position="36"/>
    </location>
</feature>
<dbReference type="Proteomes" id="UP000320055">
    <property type="component" value="Unassembled WGS sequence"/>
</dbReference>